<reference evidence="1 2" key="1">
    <citation type="submission" date="2020-04" db="EMBL/GenBank/DDBJ databases">
        <authorList>
            <person name="De Canck E."/>
        </authorList>
    </citation>
    <scope>NUCLEOTIDE SEQUENCE [LARGE SCALE GENOMIC DNA]</scope>
    <source>
        <strain evidence="1 2">LMG 29542</strain>
    </source>
</reference>
<organism evidence="1 2">
    <name type="scientific">Paraburkholderia humisilvae</name>
    <dbReference type="NCBI Taxonomy" id="627669"/>
    <lineage>
        <taxon>Bacteria</taxon>
        <taxon>Pseudomonadati</taxon>
        <taxon>Pseudomonadota</taxon>
        <taxon>Betaproteobacteria</taxon>
        <taxon>Burkholderiales</taxon>
        <taxon>Burkholderiaceae</taxon>
        <taxon>Paraburkholderia</taxon>
    </lineage>
</organism>
<protein>
    <submittedName>
        <fullName evidence="1">Uncharacterized protein</fullName>
    </submittedName>
</protein>
<dbReference type="RefSeq" id="WP_281369772.1">
    <property type="nucleotide sequence ID" value="NZ_CADIKH010000010.1"/>
</dbReference>
<dbReference type="AlphaFoldDB" id="A0A6J5DMS4"/>
<dbReference type="EMBL" id="CADIKH010000010">
    <property type="protein sequence ID" value="CAB3755499.1"/>
    <property type="molecule type" value="Genomic_DNA"/>
</dbReference>
<proteinExistence type="predicted"/>
<keyword evidence="2" id="KW-1185">Reference proteome</keyword>
<accession>A0A6J5DMS4</accession>
<dbReference type="Proteomes" id="UP000494363">
    <property type="component" value="Unassembled WGS sequence"/>
</dbReference>
<gene>
    <name evidence="1" type="ORF">LMG29542_02609</name>
</gene>
<sequence>MLKFSIPWLEGRAENTNLSMAHARTSAHYADAIEIKPQGGLR</sequence>
<evidence type="ECO:0000313" key="2">
    <source>
        <dbReference type="Proteomes" id="UP000494363"/>
    </source>
</evidence>
<evidence type="ECO:0000313" key="1">
    <source>
        <dbReference type="EMBL" id="CAB3755499.1"/>
    </source>
</evidence>
<name>A0A6J5DMS4_9BURK</name>